<sequence length="53" mass="5678">MARVGRSCEEDDDAGTCSEEFLLCHQINQRARKNAAEGAAKSLAAEDPNSSSH</sequence>
<evidence type="ECO:0000313" key="2">
    <source>
        <dbReference type="EMBL" id="MCH87279.1"/>
    </source>
</evidence>
<comment type="caution">
    <text evidence="2">The sequence shown here is derived from an EMBL/GenBank/DDBJ whole genome shotgun (WGS) entry which is preliminary data.</text>
</comment>
<organism evidence="2 3">
    <name type="scientific">Trifolium medium</name>
    <dbReference type="NCBI Taxonomy" id="97028"/>
    <lineage>
        <taxon>Eukaryota</taxon>
        <taxon>Viridiplantae</taxon>
        <taxon>Streptophyta</taxon>
        <taxon>Embryophyta</taxon>
        <taxon>Tracheophyta</taxon>
        <taxon>Spermatophyta</taxon>
        <taxon>Magnoliopsida</taxon>
        <taxon>eudicotyledons</taxon>
        <taxon>Gunneridae</taxon>
        <taxon>Pentapetalae</taxon>
        <taxon>rosids</taxon>
        <taxon>fabids</taxon>
        <taxon>Fabales</taxon>
        <taxon>Fabaceae</taxon>
        <taxon>Papilionoideae</taxon>
        <taxon>50 kb inversion clade</taxon>
        <taxon>NPAAA clade</taxon>
        <taxon>Hologalegina</taxon>
        <taxon>IRL clade</taxon>
        <taxon>Trifolieae</taxon>
        <taxon>Trifolium</taxon>
    </lineage>
</organism>
<name>A0A392MJP3_9FABA</name>
<accession>A0A392MJP3</accession>
<dbReference type="Proteomes" id="UP000265520">
    <property type="component" value="Unassembled WGS sequence"/>
</dbReference>
<feature type="region of interest" description="Disordered" evidence="1">
    <location>
        <begin position="34"/>
        <end position="53"/>
    </location>
</feature>
<evidence type="ECO:0000256" key="1">
    <source>
        <dbReference type="SAM" id="MobiDB-lite"/>
    </source>
</evidence>
<keyword evidence="3" id="KW-1185">Reference proteome</keyword>
<reference evidence="2 3" key="1">
    <citation type="journal article" date="2018" name="Front. Plant Sci.">
        <title>Red Clover (Trifolium pratense) and Zigzag Clover (T. medium) - A Picture of Genomic Similarities and Differences.</title>
        <authorList>
            <person name="Dluhosova J."/>
            <person name="Istvanek J."/>
            <person name="Nedelnik J."/>
            <person name="Repkova J."/>
        </authorList>
    </citation>
    <scope>NUCLEOTIDE SEQUENCE [LARGE SCALE GENOMIC DNA]</scope>
    <source>
        <strain evidence="3">cv. 10/8</strain>
        <tissue evidence="2">Leaf</tissue>
    </source>
</reference>
<evidence type="ECO:0000313" key="3">
    <source>
        <dbReference type="Proteomes" id="UP000265520"/>
    </source>
</evidence>
<feature type="non-terminal residue" evidence="2">
    <location>
        <position position="53"/>
    </location>
</feature>
<dbReference type="AlphaFoldDB" id="A0A392MJP3"/>
<gene>
    <name evidence="2" type="ORF">A2U01_0008145</name>
</gene>
<protein>
    <submittedName>
        <fullName evidence="2">Uncharacterized protein</fullName>
    </submittedName>
</protein>
<proteinExistence type="predicted"/>
<dbReference type="EMBL" id="LXQA010011879">
    <property type="protein sequence ID" value="MCH87279.1"/>
    <property type="molecule type" value="Genomic_DNA"/>
</dbReference>
<feature type="compositionally biased region" description="Low complexity" evidence="1">
    <location>
        <begin position="36"/>
        <end position="45"/>
    </location>
</feature>